<evidence type="ECO:0000259" key="1">
    <source>
        <dbReference type="Pfam" id="PF24758"/>
    </source>
</evidence>
<evidence type="ECO:0000313" key="3">
    <source>
        <dbReference type="Proteomes" id="UP001153555"/>
    </source>
</evidence>
<dbReference type="Pfam" id="PF24758">
    <property type="entry name" value="LRR_At5g56370"/>
    <property type="match status" value="2"/>
</dbReference>
<proteinExistence type="predicted"/>
<dbReference type="PANTHER" id="PTHR34145">
    <property type="entry name" value="OS02G0105600 PROTEIN"/>
    <property type="match status" value="1"/>
</dbReference>
<organism evidence="2 3">
    <name type="scientific">Striga hermonthica</name>
    <name type="common">Purple witchweed</name>
    <name type="synonym">Buchnera hermonthica</name>
    <dbReference type="NCBI Taxonomy" id="68872"/>
    <lineage>
        <taxon>Eukaryota</taxon>
        <taxon>Viridiplantae</taxon>
        <taxon>Streptophyta</taxon>
        <taxon>Embryophyta</taxon>
        <taxon>Tracheophyta</taxon>
        <taxon>Spermatophyta</taxon>
        <taxon>Magnoliopsida</taxon>
        <taxon>eudicotyledons</taxon>
        <taxon>Gunneridae</taxon>
        <taxon>Pentapetalae</taxon>
        <taxon>asterids</taxon>
        <taxon>lamiids</taxon>
        <taxon>Lamiales</taxon>
        <taxon>Orobanchaceae</taxon>
        <taxon>Buchnereae</taxon>
        <taxon>Striga</taxon>
    </lineage>
</organism>
<keyword evidence="3" id="KW-1185">Reference proteome</keyword>
<dbReference type="AlphaFoldDB" id="A0A9N7NNI6"/>
<sequence>MRNKTNINKKVFLAESLEELHLCQCRVSPVESVRFKCLRKLTVEQVQVDDRTFETIMLGCPLLRSLVLKSCWELRNFRLSEAASPRLKHFVLCHTKRIEGRSIEIDVLNIETVNIAGPWIWSHRQSTLLFSPLTSLRLYDVIMSSKSFDWLSFSCPALVSLALQYCSGFEEFHLESNSVKYLHIWTKEILLKRITICVPNIVKFNFNADILQVPDTFSFTTTTSKEWSSKVFLYSSREEDPDFDVTSWFPKLRRLLKALSGSQIYLSLQMNGDPQNVPCSAVVSNELPVVVWILDFTTYKCRTVSWYSGFTNVLFRVCQPSHIWGCSLVNKSTNNYKLSEF</sequence>
<evidence type="ECO:0000313" key="2">
    <source>
        <dbReference type="EMBL" id="CAA0833997.1"/>
    </source>
</evidence>
<reference evidence="2" key="1">
    <citation type="submission" date="2019-12" db="EMBL/GenBank/DDBJ databases">
        <authorList>
            <person name="Scholes J."/>
        </authorList>
    </citation>
    <scope>NUCLEOTIDE SEQUENCE</scope>
</reference>
<feature type="domain" description="F-box/LRR-repeat protein 15/At3g58940/PEG3-like LRR" evidence="1">
    <location>
        <begin position="125"/>
        <end position="188"/>
    </location>
</feature>
<comment type="caution">
    <text evidence="2">The sequence shown here is derived from an EMBL/GenBank/DDBJ whole genome shotgun (WGS) entry which is preliminary data.</text>
</comment>
<protein>
    <recommendedName>
        <fullName evidence="1">F-box/LRR-repeat protein 15/At3g58940/PEG3-like LRR domain-containing protein</fullName>
    </recommendedName>
</protein>
<name>A0A9N7NNI6_STRHE</name>
<accession>A0A9N7NNI6</accession>
<dbReference type="Proteomes" id="UP001153555">
    <property type="component" value="Unassembled WGS sequence"/>
</dbReference>
<feature type="domain" description="F-box/LRR-repeat protein 15/At3g58940/PEG3-like LRR" evidence="1">
    <location>
        <begin position="7"/>
        <end position="96"/>
    </location>
</feature>
<dbReference type="InterPro" id="IPR053772">
    <property type="entry name" value="At1g61320/At1g61330-like"/>
</dbReference>
<dbReference type="InterPro" id="IPR055411">
    <property type="entry name" value="LRR_FXL15/At3g58940/PEG3-like"/>
</dbReference>
<dbReference type="SUPFAM" id="SSF52047">
    <property type="entry name" value="RNI-like"/>
    <property type="match status" value="1"/>
</dbReference>
<dbReference type="OrthoDB" id="883325at2759"/>
<gene>
    <name evidence="2" type="ORF">SHERM_29253</name>
</gene>
<dbReference type="EMBL" id="CACSLK010027842">
    <property type="protein sequence ID" value="CAA0833997.1"/>
    <property type="molecule type" value="Genomic_DNA"/>
</dbReference>
<dbReference type="Gene3D" id="3.80.10.10">
    <property type="entry name" value="Ribonuclease Inhibitor"/>
    <property type="match status" value="1"/>
</dbReference>
<dbReference type="InterPro" id="IPR032675">
    <property type="entry name" value="LRR_dom_sf"/>
</dbReference>